<keyword evidence="9" id="KW-1185">Reference proteome</keyword>
<dbReference type="PANTHER" id="PTHR11904">
    <property type="entry name" value="METHYLTHIOADENOSINE/PURINE NUCLEOSIDE PHOSPHORYLASE"/>
    <property type="match status" value="1"/>
</dbReference>
<dbReference type="PANTHER" id="PTHR11904:SF9">
    <property type="entry name" value="PURINE NUCLEOSIDE PHOSPHORYLASE-RELATED"/>
    <property type="match status" value="1"/>
</dbReference>
<dbReference type="InterPro" id="IPR011268">
    <property type="entry name" value="Purine_phosphorylase"/>
</dbReference>
<dbReference type="Pfam" id="PF01048">
    <property type="entry name" value="PNP_UDP_1"/>
    <property type="match status" value="1"/>
</dbReference>
<evidence type="ECO:0000259" key="7">
    <source>
        <dbReference type="Pfam" id="PF01048"/>
    </source>
</evidence>
<keyword evidence="4 5" id="KW-0808">Transferase</keyword>
<dbReference type="OrthoDB" id="1523230at2"/>
<feature type="binding site" evidence="6">
    <location>
        <position position="203"/>
    </location>
    <ligand>
        <name>phosphate</name>
        <dbReference type="ChEBI" id="CHEBI:43474"/>
    </ligand>
</feature>
<feature type="binding site" evidence="6">
    <location>
        <position position="184"/>
    </location>
    <ligand>
        <name>a purine D-ribonucleoside</name>
        <dbReference type="ChEBI" id="CHEBI:142355"/>
    </ligand>
</feature>
<dbReference type="Proteomes" id="UP000233398">
    <property type="component" value="Unassembled WGS sequence"/>
</dbReference>
<dbReference type="InterPro" id="IPR035994">
    <property type="entry name" value="Nucleoside_phosphorylase_sf"/>
</dbReference>
<evidence type="ECO:0000313" key="8">
    <source>
        <dbReference type="EMBL" id="PKD44093.1"/>
    </source>
</evidence>
<comment type="caution">
    <text evidence="8">The sequence shown here is derived from an EMBL/GenBank/DDBJ whole genome shotgun (WGS) entry which is preliminary data.</text>
</comment>
<dbReference type="EMBL" id="PISP01000001">
    <property type="protein sequence ID" value="PKD44093.1"/>
    <property type="molecule type" value="Genomic_DNA"/>
</dbReference>
<dbReference type="UniPathway" id="UPA00606"/>
<dbReference type="PIRSF" id="PIRSF000477">
    <property type="entry name" value="PurNPase"/>
    <property type="match status" value="1"/>
</dbReference>
<dbReference type="SUPFAM" id="SSF53167">
    <property type="entry name" value="Purine and uridine phosphorylases"/>
    <property type="match status" value="1"/>
</dbReference>
<dbReference type="NCBIfam" id="NF006054">
    <property type="entry name" value="PRK08202.1"/>
    <property type="match status" value="1"/>
</dbReference>
<evidence type="ECO:0000256" key="2">
    <source>
        <dbReference type="ARBA" id="ARBA00006751"/>
    </source>
</evidence>
<dbReference type="GO" id="GO:0004731">
    <property type="term" value="F:purine-nucleoside phosphorylase activity"/>
    <property type="evidence" value="ECO:0007669"/>
    <property type="project" value="UniProtKB-EC"/>
</dbReference>
<dbReference type="GO" id="GO:0009116">
    <property type="term" value="P:nucleoside metabolic process"/>
    <property type="evidence" value="ECO:0007669"/>
    <property type="project" value="InterPro"/>
</dbReference>
<name>A0A2N0VIT3_9BACT</name>
<evidence type="ECO:0000256" key="6">
    <source>
        <dbReference type="PIRSR" id="PIRSR000477-2"/>
    </source>
</evidence>
<dbReference type="InterPro" id="IPR000845">
    <property type="entry name" value="Nucleoside_phosphorylase_d"/>
</dbReference>
<comment type="function">
    <text evidence="5">The purine nucleoside phosphorylases catalyze the phosphorolytic breakdown of the N-glycosidic bond in the beta-(deoxy)ribonucleoside molecules, with the formation of the corresponding free purine bases and pentose-1-phosphate.</text>
</comment>
<feature type="binding site" evidence="6">
    <location>
        <position position="226"/>
    </location>
    <ligand>
        <name>a purine D-ribonucleoside</name>
        <dbReference type="ChEBI" id="CHEBI:142355"/>
    </ligand>
</feature>
<comment type="similarity">
    <text evidence="2 5">Belongs to the PNP/MTAP phosphorylase family.</text>
</comment>
<feature type="binding site" evidence="6">
    <location>
        <position position="62"/>
    </location>
    <ligand>
        <name>phosphate</name>
        <dbReference type="ChEBI" id="CHEBI:43474"/>
    </ligand>
</feature>
<feature type="domain" description="Nucleoside phosphorylase" evidence="7">
    <location>
        <begin position="25"/>
        <end position="260"/>
    </location>
</feature>
<accession>A0A2N0VIT3</accession>
<feature type="binding site" evidence="6">
    <location>
        <position position="31"/>
    </location>
    <ligand>
        <name>phosphate</name>
        <dbReference type="ChEBI" id="CHEBI:43474"/>
    </ligand>
</feature>
<protein>
    <recommendedName>
        <fullName evidence="5">Purine nucleoside phosphorylase</fullName>
        <ecNumber evidence="5">2.4.2.1</ecNumber>
    </recommendedName>
    <alternativeName>
        <fullName evidence="5">Inosine-guanosine phosphorylase</fullName>
    </alternativeName>
</protein>
<evidence type="ECO:0000256" key="5">
    <source>
        <dbReference type="PIRNR" id="PIRNR000477"/>
    </source>
</evidence>
<proteinExistence type="inferred from homology"/>
<reference evidence="8 9" key="1">
    <citation type="submission" date="2017-11" db="EMBL/GenBank/DDBJ databases">
        <title>Rhodohalobacter 15182 sp. nov., isolated from a salt lake.</title>
        <authorList>
            <person name="Han S."/>
        </authorList>
    </citation>
    <scope>NUCLEOTIDE SEQUENCE [LARGE SCALE GENOMIC DNA]</scope>
    <source>
        <strain evidence="8 9">15182</strain>
    </source>
</reference>
<evidence type="ECO:0000313" key="9">
    <source>
        <dbReference type="Proteomes" id="UP000233398"/>
    </source>
</evidence>
<feature type="binding site" evidence="6">
    <location>
        <begin position="82"/>
        <end position="84"/>
    </location>
    <ligand>
        <name>phosphate</name>
        <dbReference type="ChEBI" id="CHEBI:43474"/>
    </ligand>
</feature>
<dbReference type="CDD" id="cd09009">
    <property type="entry name" value="PNP-EcPNPII_like"/>
    <property type="match status" value="1"/>
</dbReference>
<sequence>MKLPDKIDQIKSYLIQNDFPEEIEAAIILGSGLGDFSTTIDEPFSIPYNQIPGFPHTTVTGHSGELFTGTTKGHKIIAFSGRFHHYEGHPLETTVLPVHLAKAFNAKKLIVSNAAGAINTRFKVGDLMVIDDVFRIFQKVAPAVSQPYRYNLGPVADKVRSIAASIGLEVQRGTYLYAKGPSYETKAEIRAFRVMGTDVVGMSTAPELIEASRLELPAAAISLVTNMAAGVLNQKLDHSEVKAAAESRKDDFAKLVTELIDRL</sequence>
<dbReference type="Gene3D" id="3.40.50.1580">
    <property type="entry name" value="Nucleoside phosphorylase domain"/>
    <property type="match status" value="1"/>
</dbReference>
<organism evidence="8 9">
    <name type="scientific">Rhodohalobacter barkolensis</name>
    <dbReference type="NCBI Taxonomy" id="2053187"/>
    <lineage>
        <taxon>Bacteria</taxon>
        <taxon>Pseudomonadati</taxon>
        <taxon>Balneolota</taxon>
        <taxon>Balneolia</taxon>
        <taxon>Balneolales</taxon>
        <taxon>Balneolaceae</taxon>
        <taxon>Rhodohalobacter</taxon>
    </lineage>
</organism>
<dbReference type="EC" id="2.4.2.1" evidence="5"/>
<evidence type="ECO:0000256" key="1">
    <source>
        <dbReference type="ARBA" id="ARBA00005058"/>
    </source>
</evidence>
<feature type="binding site" evidence="6">
    <location>
        <position position="114"/>
    </location>
    <ligand>
        <name>phosphate</name>
        <dbReference type="ChEBI" id="CHEBI:43474"/>
    </ligand>
</feature>
<keyword evidence="3 5" id="KW-0328">Glycosyltransferase</keyword>
<comment type="pathway">
    <text evidence="1 5">Purine metabolism; purine nucleoside salvage.</text>
</comment>
<dbReference type="NCBIfam" id="TIGR01697">
    <property type="entry name" value="PNPH-PUNA-XAPA"/>
    <property type="match status" value="1"/>
</dbReference>
<gene>
    <name evidence="8" type="ORF">CWD77_01065</name>
</gene>
<evidence type="ECO:0000256" key="3">
    <source>
        <dbReference type="ARBA" id="ARBA00022676"/>
    </source>
</evidence>
<evidence type="ECO:0000256" key="4">
    <source>
        <dbReference type="ARBA" id="ARBA00022679"/>
    </source>
</evidence>
<dbReference type="AlphaFoldDB" id="A0A2N0VIT3"/>
<dbReference type="GO" id="GO:0005737">
    <property type="term" value="C:cytoplasm"/>
    <property type="evidence" value="ECO:0007669"/>
    <property type="project" value="TreeGrafter"/>
</dbReference>